<dbReference type="PROSITE" id="PS00211">
    <property type="entry name" value="ABC_TRANSPORTER_1"/>
    <property type="match status" value="2"/>
</dbReference>
<dbReference type="InterPro" id="IPR036383">
    <property type="entry name" value="TSP1_rpt_sf"/>
</dbReference>
<evidence type="ECO:0000256" key="2">
    <source>
        <dbReference type="ARBA" id="ARBA00022692"/>
    </source>
</evidence>
<dbReference type="SMART" id="SM00209">
    <property type="entry name" value="TSP1"/>
    <property type="match status" value="1"/>
</dbReference>
<feature type="transmembrane region" description="Helical" evidence="7">
    <location>
        <begin position="790"/>
        <end position="809"/>
    </location>
</feature>
<feature type="transmembrane region" description="Helical" evidence="7">
    <location>
        <begin position="262"/>
        <end position="281"/>
    </location>
</feature>
<gene>
    <name evidence="11" type="ORF">CYNAS_LOCUS638</name>
</gene>
<dbReference type="InterPro" id="IPR003439">
    <property type="entry name" value="ABC_transporter-like_ATP-bd"/>
</dbReference>
<dbReference type="FunFam" id="3.40.50.300:FF:001797">
    <property type="entry name" value="ABC transporter, putative"/>
    <property type="match status" value="1"/>
</dbReference>
<evidence type="ECO:0000256" key="8">
    <source>
        <dbReference type="SAM" id="SignalP"/>
    </source>
</evidence>
<dbReference type="InterPro" id="IPR017871">
    <property type="entry name" value="ABC_transporter-like_CS"/>
</dbReference>
<feature type="transmembrane region" description="Helical" evidence="7">
    <location>
        <begin position="986"/>
        <end position="1006"/>
    </location>
</feature>
<dbReference type="PROSITE" id="PS50092">
    <property type="entry name" value="TSP1"/>
    <property type="match status" value="1"/>
</dbReference>
<keyword evidence="2 7" id="KW-0812">Transmembrane</keyword>
<evidence type="ECO:0000256" key="5">
    <source>
        <dbReference type="ARBA" id="ARBA00022989"/>
    </source>
</evidence>
<feature type="transmembrane region" description="Helical" evidence="7">
    <location>
        <begin position="376"/>
        <end position="396"/>
    </location>
</feature>
<evidence type="ECO:0000313" key="12">
    <source>
        <dbReference type="Proteomes" id="UP001176961"/>
    </source>
</evidence>
<evidence type="ECO:0000256" key="1">
    <source>
        <dbReference type="ARBA" id="ARBA00004141"/>
    </source>
</evidence>
<feature type="domain" description="ABC transporter" evidence="9">
    <location>
        <begin position="1068"/>
        <end position="1304"/>
    </location>
</feature>
<reference evidence="11" key="1">
    <citation type="submission" date="2023-07" db="EMBL/GenBank/DDBJ databases">
        <authorList>
            <consortium name="CYATHOMIX"/>
        </authorList>
    </citation>
    <scope>NUCLEOTIDE SEQUENCE</scope>
    <source>
        <strain evidence="11">N/A</strain>
    </source>
</reference>
<dbReference type="GO" id="GO:0016887">
    <property type="term" value="F:ATP hydrolysis activity"/>
    <property type="evidence" value="ECO:0007669"/>
    <property type="project" value="InterPro"/>
</dbReference>
<keyword evidence="4" id="KW-0067">ATP-binding</keyword>
<protein>
    <submittedName>
        <fullName evidence="11">Uncharacterized protein</fullName>
    </submittedName>
</protein>
<dbReference type="Gene3D" id="1.20.1560.10">
    <property type="entry name" value="ABC transporter type 1, transmembrane domain"/>
    <property type="match status" value="1"/>
</dbReference>
<comment type="subcellular location">
    <subcellularLocation>
        <location evidence="1">Membrane</location>
        <topology evidence="1">Multi-pass membrane protein</topology>
    </subcellularLocation>
</comment>
<evidence type="ECO:0000313" key="11">
    <source>
        <dbReference type="EMBL" id="CAJ0588655.1"/>
    </source>
</evidence>
<organism evidence="11 12">
    <name type="scientific">Cylicocyclus nassatus</name>
    <name type="common">Nematode worm</name>
    <dbReference type="NCBI Taxonomy" id="53992"/>
    <lineage>
        <taxon>Eukaryota</taxon>
        <taxon>Metazoa</taxon>
        <taxon>Ecdysozoa</taxon>
        <taxon>Nematoda</taxon>
        <taxon>Chromadorea</taxon>
        <taxon>Rhabditida</taxon>
        <taxon>Rhabditina</taxon>
        <taxon>Rhabditomorpha</taxon>
        <taxon>Strongyloidea</taxon>
        <taxon>Strongylidae</taxon>
        <taxon>Cylicocyclus</taxon>
    </lineage>
</organism>
<feature type="chain" id="PRO_5041275708" evidence="8">
    <location>
        <begin position="17"/>
        <end position="1311"/>
    </location>
</feature>
<comment type="caution">
    <text evidence="11">The sequence shown here is derived from an EMBL/GenBank/DDBJ whole genome shotgun (WGS) entry which is preliminary data.</text>
</comment>
<dbReference type="EMBL" id="CATQJL010000001">
    <property type="protein sequence ID" value="CAJ0588655.1"/>
    <property type="molecule type" value="Genomic_DNA"/>
</dbReference>
<evidence type="ECO:0000256" key="6">
    <source>
        <dbReference type="ARBA" id="ARBA00023136"/>
    </source>
</evidence>
<feature type="signal peptide" evidence="8">
    <location>
        <begin position="1"/>
        <end position="16"/>
    </location>
</feature>
<dbReference type="Pfam" id="PF00090">
    <property type="entry name" value="TSP_1"/>
    <property type="match status" value="1"/>
</dbReference>
<dbReference type="Proteomes" id="UP001176961">
    <property type="component" value="Unassembled WGS sequence"/>
</dbReference>
<evidence type="ECO:0000256" key="7">
    <source>
        <dbReference type="SAM" id="Phobius"/>
    </source>
</evidence>
<feature type="domain" description="ABC transmembrane type-1" evidence="10">
    <location>
        <begin position="753"/>
        <end position="1038"/>
    </location>
</feature>
<dbReference type="SUPFAM" id="SSF52540">
    <property type="entry name" value="P-loop containing nucleoside triphosphate hydrolases"/>
    <property type="match status" value="2"/>
</dbReference>
<evidence type="ECO:0000259" key="9">
    <source>
        <dbReference type="PROSITE" id="PS50893"/>
    </source>
</evidence>
<dbReference type="CDD" id="cd18577">
    <property type="entry name" value="ABC_6TM_Pgp_ABCB1_D1_like"/>
    <property type="match status" value="1"/>
</dbReference>
<feature type="transmembrane region" description="Helical" evidence="7">
    <location>
        <begin position="872"/>
        <end position="892"/>
    </location>
</feature>
<dbReference type="PANTHER" id="PTHR24221:SF617">
    <property type="entry name" value="P-GLYCOPROTEIN RELATED"/>
    <property type="match status" value="1"/>
</dbReference>
<evidence type="ECO:0000256" key="4">
    <source>
        <dbReference type="ARBA" id="ARBA00022840"/>
    </source>
</evidence>
<dbReference type="InterPro" id="IPR039421">
    <property type="entry name" value="Type_1_exporter"/>
</dbReference>
<feature type="transmembrane region" description="Helical" evidence="7">
    <location>
        <begin position="750"/>
        <end position="770"/>
    </location>
</feature>
<dbReference type="GO" id="GO:0140359">
    <property type="term" value="F:ABC-type transporter activity"/>
    <property type="evidence" value="ECO:0007669"/>
    <property type="project" value="InterPro"/>
</dbReference>
<feature type="domain" description="ABC transporter" evidence="9">
    <location>
        <begin position="437"/>
        <end position="671"/>
    </location>
</feature>
<dbReference type="GO" id="GO:0016020">
    <property type="term" value="C:membrane"/>
    <property type="evidence" value="ECO:0007669"/>
    <property type="project" value="UniProtKB-SubCell"/>
</dbReference>
<dbReference type="Gene3D" id="2.20.100.10">
    <property type="entry name" value="Thrombospondin type-1 (TSP1) repeat"/>
    <property type="match status" value="1"/>
</dbReference>
<dbReference type="InterPro" id="IPR011527">
    <property type="entry name" value="ABC1_TM_dom"/>
</dbReference>
<dbReference type="SUPFAM" id="SSF82895">
    <property type="entry name" value="TSP-1 type 1 repeat"/>
    <property type="match status" value="1"/>
</dbReference>
<dbReference type="CDD" id="cd03249">
    <property type="entry name" value="ABC_MTABC3_MDL1_MDL2"/>
    <property type="match status" value="1"/>
</dbReference>
<dbReference type="InterPro" id="IPR036640">
    <property type="entry name" value="ABC1_TM_sf"/>
</dbReference>
<proteinExistence type="predicted"/>
<keyword evidence="8" id="KW-0732">Signal</keyword>
<dbReference type="PANTHER" id="PTHR24221">
    <property type="entry name" value="ATP-BINDING CASSETTE SUB-FAMILY B"/>
    <property type="match status" value="1"/>
</dbReference>
<dbReference type="PROSITE" id="PS50929">
    <property type="entry name" value="ABC_TM1F"/>
    <property type="match status" value="2"/>
</dbReference>
<name>A0AA36GJE7_CYLNA</name>
<feature type="transmembrane region" description="Helical" evidence="7">
    <location>
        <begin position="143"/>
        <end position="161"/>
    </location>
</feature>
<keyword evidence="5 7" id="KW-1133">Transmembrane helix</keyword>
<dbReference type="Pfam" id="PF00664">
    <property type="entry name" value="ABC_membrane"/>
    <property type="match status" value="2"/>
</dbReference>
<dbReference type="GO" id="GO:0005524">
    <property type="term" value="F:ATP binding"/>
    <property type="evidence" value="ECO:0007669"/>
    <property type="project" value="UniProtKB-KW"/>
</dbReference>
<dbReference type="SMART" id="SM00382">
    <property type="entry name" value="AAA"/>
    <property type="match status" value="2"/>
</dbReference>
<dbReference type="PROSITE" id="PS50893">
    <property type="entry name" value="ABC_TRANSPORTER_2"/>
    <property type="match status" value="2"/>
</dbReference>
<dbReference type="Gene3D" id="3.40.50.300">
    <property type="entry name" value="P-loop containing nucleotide triphosphate hydrolases"/>
    <property type="match status" value="2"/>
</dbReference>
<feature type="transmembrane region" description="Helical" evidence="7">
    <location>
        <begin position="898"/>
        <end position="918"/>
    </location>
</feature>
<dbReference type="FunFam" id="3.40.50.300:FF:002283">
    <property type="entry name" value="p-GlycoProtein related"/>
    <property type="match status" value="1"/>
</dbReference>
<dbReference type="InterPro" id="IPR000884">
    <property type="entry name" value="TSP1_rpt"/>
</dbReference>
<keyword evidence="3" id="KW-0547">Nucleotide-binding</keyword>
<accession>A0AA36GJE7</accession>
<feature type="transmembrane region" description="Helical" evidence="7">
    <location>
        <begin position="238"/>
        <end position="256"/>
    </location>
</feature>
<feature type="transmembrane region" description="Helical" evidence="7">
    <location>
        <begin position="1012"/>
        <end position="1030"/>
    </location>
</feature>
<feature type="domain" description="ABC transmembrane type-1" evidence="10">
    <location>
        <begin position="180"/>
        <end position="404"/>
    </location>
</feature>
<evidence type="ECO:0000259" key="10">
    <source>
        <dbReference type="PROSITE" id="PS50929"/>
    </source>
</evidence>
<keyword evidence="12" id="KW-1185">Reference proteome</keyword>
<keyword evidence="6 7" id="KW-0472">Membrane</keyword>
<sequence length="1311" mass="143446">MLALVTVAVLSTAALAQIVGSGVQATGCTTCTLPPATNPCSTCQTTVQSAPPITFYTPTLAPALWNEWGPFTQCTVTCGGGTQRRLRDCNNGCSNYLLKENSINSMGTADAAKVDENDHIEEPKREPVSFAELFRYASIRDKFYVALGFTLSMVTGSMLPLTSIGEGLFPNIYLTNKDHYLFSTASQNMVRRIRKEFVRAVLRQNAVWFDKNNAGMITTLLSENITQIEDGVGDKMGMLSRGICTFLSSAVIALIFNWRVTLITIGVGPVSTITMMIMGWLSTSAMNKMMEVSAEAGSIAEEAIMNSKTVAACNGQDQMVKKYKKKRKEILPHALKCSFVAGFFEGLTYLQLYLFYAGGYLYGIISYYNGIISNPGTIFIATGAVMLGSYLFSLMGPHMLAITKARIAAGIIYEIIDKGIENEHEDGQNITECEGRLEFRNIHFKYPSRESEILRGLSWHAEPGETIAFVGKSGCGKSTSIGILTRLYDCASDSVFLDGRDIQTIKRTSLRKMIGIVQQEPCLFNGTIRENIELGRCINELDIKEAARIANAHDFIMKLEKGYDTVIGAGGIALSGGQKQRLAIARALASKPKILLLDEATSALDSESEKVVQQALNNASHGRTTIVIAHRLSTLKEVKRIYAISEGKVAEEGTHFELLEKNGLYSKLAKAQEVGVDISGKRPADDVTAERTRISSLARRDERASALSRRSLTSVAVQQIDDTVEILDREISQKGGGILRVYWSSIRSRPVFWVCLIAGALRGMEMPLWALFSSFTYRALDETKDTYVPIMWTAVAVFIALGVYSWILISTSISFGGWTGEVVTTDMCVAVLKSLLSQDAEFFDKPQRSNAACVAELTSKAQDVQACLDYRFMLMLNNLVALIACIVLAFVACWPSGIANFVMIMVFTAALWLAASLVSRNIAMKSEVDKTTEQSIEVFEHAQTIQLLAAEDYFVKKFEASQNDVRNQEKKTAIYKAVQFALTQSYVYFSSVTTYGFGALMIYLGSIRAVDAVVAAASAAMSGWAVILASEAFGDFARSHVAAKTLHALGDCYREDRGEADTEIMGSVKLEKVNFCYPSRPEIKVAKNLNLAARDGETIALVGASGCGKSTVVQLLERFYAPNSGLIKVDDINIEKIDRAHLRNSIGLVGQEPVLFRGTISENITLGLKDVGIEEIRSVCRQANAADFIEALPEGYDTDVGEKGSNLSGGQKQRIAIARALIRKPKFLLLDEATSALDTESEKIIQSALNEASQGRTTIAIAHRLSTIRDADRIYYIENGSVVEYGTHEELIEADGKYAALVKAQTLSKTE</sequence>
<dbReference type="SUPFAM" id="SSF90123">
    <property type="entry name" value="ABC transporter transmembrane region"/>
    <property type="match status" value="2"/>
</dbReference>
<dbReference type="InterPro" id="IPR003593">
    <property type="entry name" value="AAA+_ATPase"/>
</dbReference>
<evidence type="ECO:0000256" key="3">
    <source>
        <dbReference type="ARBA" id="ARBA00022741"/>
    </source>
</evidence>
<dbReference type="InterPro" id="IPR027417">
    <property type="entry name" value="P-loop_NTPase"/>
</dbReference>
<dbReference type="Pfam" id="PF00005">
    <property type="entry name" value="ABC_tran"/>
    <property type="match status" value="2"/>
</dbReference>